<keyword evidence="1" id="KW-0472">Membrane</keyword>
<dbReference type="KEGG" id="vg:80532724"/>
<dbReference type="Proteomes" id="UP000325782">
    <property type="component" value="Segment"/>
</dbReference>
<name>V5NWT2_9ALPH</name>
<dbReference type="RefSeq" id="YP_010795565.1">
    <property type="nucleotide sequence ID" value="NC_075701.1"/>
</dbReference>
<gene>
    <name evidence="2" type="primary">HP30</name>
</gene>
<reference evidence="2 3" key="1">
    <citation type="journal article" date="2012" name="PLoS ONE">
        <title>The genome of Chelonid herpesvirus 5 harbors atypical genes.</title>
        <authorList>
            <person name="Ackermann M."/>
            <person name="Koriabine M."/>
            <person name="Hartmann-Fritsch F."/>
            <person name="de Jong P.J."/>
            <person name="Lewis T.D."/>
            <person name="Schetle N."/>
            <person name="Work T.M."/>
            <person name="Dagenais J."/>
            <person name="Balazs G.H."/>
            <person name="Leong J.A."/>
        </authorList>
    </citation>
    <scope>NUCLEOTIDE SEQUENCE [LARGE SCALE GENOMIC DNA]</scope>
</reference>
<accession>V5NWT2</accession>
<evidence type="ECO:0000313" key="3">
    <source>
        <dbReference type="Proteomes" id="UP000325782"/>
    </source>
</evidence>
<keyword evidence="3" id="KW-1185">Reference proteome</keyword>
<proteinExistence type="predicted"/>
<evidence type="ECO:0000313" key="2">
    <source>
        <dbReference type="EMBL" id="AHA93377.1"/>
    </source>
</evidence>
<keyword evidence="1" id="KW-1133">Transmembrane helix</keyword>
<dbReference type="EMBL" id="HQ878327">
    <property type="protein sequence ID" value="AHA93377.1"/>
    <property type="molecule type" value="Genomic_DNA"/>
</dbReference>
<dbReference type="GeneID" id="80532724"/>
<keyword evidence="1" id="KW-0812">Transmembrane</keyword>
<feature type="transmembrane region" description="Helical" evidence="1">
    <location>
        <begin position="155"/>
        <end position="175"/>
    </location>
</feature>
<evidence type="ECO:0000256" key="1">
    <source>
        <dbReference type="SAM" id="Phobius"/>
    </source>
</evidence>
<sequence length="178" mass="19858">MALWGALVLISFGFLRTAPANPLLSIRANGNSLHSQLWCNFTLICEVQTSVNETASRRWRYSPPFGNYEIRSEWEDGSLKVSLGKGYRPTFFCEHNLTTNSIANFSSEEYCDSADGQQGTSQIVTPRPLKTSTSGSTFITVGTNHYAPRRNPFRLFAAFSLIVLFINICIVTKCLGRC</sequence>
<protein>
    <submittedName>
        <fullName evidence="2">Uncharacterized protein</fullName>
    </submittedName>
</protein>
<organism evidence="2 3">
    <name type="scientific">Chelonid alphaherpesvirus 5</name>
    <dbReference type="NCBI Taxonomy" id="702736"/>
    <lineage>
        <taxon>Viruses</taxon>
        <taxon>Duplodnaviria</taxon>
        <taxon>Heunggongvirae</taxon>
        <taxon>Peploviricota</taxon>
        <taxon>Herviviricetes</taxon>
        <taxon>Herpesvirales</taxon>
        <taxon>Orthoherpesviridae</taxon>
        <taxon>Alphaherpesvirinae</taxon>
        <taxon>Scutavirus</taxon>
        <taxon>Scutavirus chelonidalpha5</taxon>
    </lineage>
</organism>